<dbReference type="InterPro" id="IPR004563">
    <property type="entry name" value="Apolipo_AcylTrfase"/>
</dbReference>
<dbReference type="PANTHER" id="PTHR38686:SF1">
    <property type="entry name" value="APOLIPOPROTEIN N-ACYLTRANSFERASE"/>
    <property type="match status" value="1"/>
</dbReference>
<feature type="transmembrane region" description="Helical" evidence="8">
    <location>
        <begin position="217"/>
        <end position="236"/>
    </location>
</feature>
<name>A0ABS4Z2Q1_9ACTN</name>
<evidence type="ECO:0000256" key="9">
    <source>
        <dbReference type="SAM" id="MobiDB-lite"/>
    </source>
</evidence>
<feature type="transmembrane region" description="Helical" evidence="8">
    <location>
        <begin position="133"/>
        <end position="151"/>
    </location>
</feature>
<accession>A0ABS4Z2Q1</accession>
<sequence length="567" mass="59738">MSTPLTPAPAAAVDPAPDPVTGPVADTRRGPRLRALGALAAGAVLGLAWQPYGLWPLLLVGVPALTLLVRGRPPRRAFGLGYLFGLGLLAVSISWLHVLGVWVAALLIVFEALFFGVLAAALTLVLRLRAWPLAAACCWVGVEFAYSRIPFGGFGWVRLAYAAVDTPVAGFFPLVGVAGVSFVVALVGQLVAWLVLSRSGLGLRRRTPTAPPAARRGPLLVVAGALVLLVVAGTALRGFQVEPAAGRLGSVDVGIVQGNVPGRGIEAMGRARSVTNNHLAETVDLMTKARLGQVPTPDFLLWPENSTDIDPTKDGLTGLTVQSAAQIAGVPILVGAVMQGPGEDERQTTALWWDPVAGILARYDKRNLVPFGEWIPFRDELLPLVPVLAQVGAQSIPGTTPGVLDVRVGGRPVKVGDVICFELAYDATVYETLTAGAQVSVVQSNNATYGGTGQIEQQFAITRARAMESRREIAVATTNSVSGFIDRDGHVVTRTTEFTADDRVVTMPLRSTLTPAVLLAPWLDRGLTLLAALCCALALLGTRSTRPRPDPVGPVRAPTPTNGRDWT</sequence>
<feature type="transmembrane region" description="Helical" evidence="8">
    <location>
        <begin position="102"/>
        <end position="126"/>
    </location>
</feature>
<dbReference type="SUPFAM" id="SSF56317">
    <property type="entry name" value="Carbon-nitrogen hydrolase"/>
    <property type="match status" value="1"/>
</dbReference>
<dbReference type="EC" id="2.3.1.269" evidence="8"/>
<dbReference type="NCBIfam" id="TIGR00546">
    <property type="entry name" value="lnt"/>
    <property type="match status" value="1"/>
</dbReference>
<evidence type="ECO:0000256" key="5">
    <source>
        <dbReference type="ARBA" id="ARBA00022989"/>
    </source>
</evidence>
<comment type="subcellular location">
    <subcellularLocation>
        <location evidence="1 8">Cell membrane</location>
        <topology evidence="1 8">Multi-pass membrane protein</topology>
    </subcellularLocation>
</comment>
<keyword evidence="7 8" id="KW-0012">Acyltransferase</keyword>
<feature type="transmembrane region" description="Helical" evidence="8">
    <location>
        <begin position="52"/>
        <end position="70"/>
    </location>
</feature>
<dbReference type="Proteomes" id="UP000758168">
    <property type="component" value="Unassembled WGS sequence"/>
</dbReference>
<dbReference type="InterPro" id="IPR036526">
    <property type="entry name" value="C-N_Hydrolase_sf"/>
</dbReference>
<evidence type="ECO:0000256" key="1">
    <source>
        <dbReference type="ARBA" id="ARBA00004651"/>
    </source>
</evidence>
<dbReference type="GO" id="GO:0016746">
    <property type="term" value="F:acyltransferase activity"/>
    <property type="evidence" value="ECO:0007669"/>
    <property type="project" value="UniProtKB-KW"/>
</dbReference>
<dbReference type="InterPro" id="IPR045378">
    <property type="entry name" value="LNT_N"/>
</dbReference>
<protein>
    <recommendedName>
        <fullName evidence="8">Apolipoprotein N-acyltransferase</fullName>
        <shortName evidence="8">ALP N-acyltransferase</shortName>
        <ecNumber evidence="8">2.3.1.269</ecNumber>
    </recommendedName>
</protein>
<feature type="region of interest" description="Disordered" evidence="9">
    <location>
        <begin position="545"/>
        <end position="567"/>
    </location>
</feature>
<dbReference type="HAMAP" id="MF_01148">
    <property type="entry name" value="Lnt"/>
    <property type="match status" value="1"/>
</dbReference>
<comment type="caution">
    <text evidence="11">The sequence shown here is derived from an EMBL/GenBank/DDBJ whole genome shotgun (WGS) entry which is preliminary data.</text>
</comment>
<reference evidence="11 12" key="1">
    <citation type="submission" date="2021-03" db="EMBL/GenBank/DDBJ databases">
        <title>Sequencing the genomes of 1000 actinobacteria strains.</title>
        <authorList>
            <person name="Klenk H.-P."/>
        </authorList>
    </citation>
    <scope>NUCLEOTIDE SEQUENCE [LARGE SCALE GENOMIC DNA]</scope>
    <source>
        <strain evidence="11 12">DSM 12936</strain>
    </source>
</reference>
<keyword evidence="4 8" id="KW-0812">Transmembrane</keyword>
<evidence type="ECO:0000256" key="7">
    <source>
        <dbReference type="ARBA" id="ARBA00023315"/>
    </source>
</evidence>
<feature type="region of interest" description="Disordered" evidence="9">
    <location>
        <begin position="1"/>
        <end position="24"/>
    </location>
</feature>
<dbReference type="PROSITE" id="PS50263">
    <property type="entry name" value="CN_HYDROLASE"/>
    <property type="match status" value="1"/>
</dbReference>
<evidence type="ECO:0000256" key="8">
    <source>
        <dbReference type="HAMAP-Rule" id="MF_01148"/>
    </source>
</evidence>
<dbReference type="Pfam" id="PF20154">
    <property type="entry name" value="LNT_N"/>
    <property type="match status" value="1"/>
</dbReference>
<evidence type="ECO:0000256" key="6">
    <source>
        <dbReference type="ARBA" id="ARBA00023136"/>
    </source>
</evidence>
<dbReference type="InterPro" id="IPR003010">
    <property type="entry name" value="C-N_Hydrolase"/>
</dbReference>
<evidence type="ECO:0000259" key="10">
    <source>
        <dbReference type="PROSITE" id="PS50263"/>
    </source>
</evidence>
<evidence type="ECO:0000256" key="4">
    <source>
        <dbReference type="ARBA" id="ARBA00022692"/>
    </source>
</evidence>
<dbReference type="Pfam" id="PF00795">
    <property type="entry name" value="CN_hydrolase"/>
    <property type="match status" value="1"/>
</dbReference>
<dbReference type="RefSeq" id="WP_210052171.1">
    <property type="nucleotide sequence ID" value="NZ_BAAAMH010000026.1"/>
</dbReference>
<evidence type="ECO:0000256" key="2">
    <source>
        <dbReference type="ARBA" id="ARBA00022475"/>
    </source>
</evidence>
<comment type="catalytic activity">
    <reaction evidence="8">
        <text>N-terminal S-1,2-diacyl-sn-glyceryl-L-cysteinyl-[lipoprotein] + a glycerophospholipid = N-acyl-S-1,2-diacyl-sn-glyceryl-L-cysteinyl-[lipoprotein] + a 2-acyl-sn-glycero-3-phospholipid + H(+)</text>
        <dbReference type="Rhea" id="RHEA:48228"/>
        <dbReference type="Rhea" id="RHEA-COMP:14681"/>
        <dbReference type="Rhea" id="RHEA-COMP:14684"/>
        <dbReference type="ChEBI" id="CHEBI:15378"/>
        <dbReference type="ChEBI" id="CHEBI:136912"/>
        <dbReference type="ChEBI" id="CHEBI:140656"/>
        <dbReference type="ChEBI" id="CHEBI:140657"/>
        <dbReference type="ChEBI" id="CHEBI:140660"/>
        <dbReference type="EC" id="2.3.1.269"/>
    </reaction>
</comment>
<proteinExistence type="inferred from homology"/>
<keyword evidence="5 8" id="KW-1133">Transmembrane helix</keyword>
<evidence type="ECO:0000313" key="11">
    <source>
        <dbReference type="EMBL" id="MBP2415281.1"/>
    </source>
</evidence>
<dbReference type="EMBL" id="JAGIOB010000001">
    <property type="protein sequence ID" value="MBP2415281.1"/>
    <property type="molecule type" value="Genomic_DNA"/>
</dbReference>
<evidence type="ECO:0000256" key="3">
    <source>
        <dbReference type="ARBA" id="ARBA00022679"/>
    </source>
</evidence>
<comment type="pathway">
    <text evidence="8">Protein modification; lipoprotein biosynthesis (N-acyl transfer).</text>
</comment>
<keyword evidence="6 8" id="KW-0472">Membrane</keyword>
<dbReference type="PANTHER" id="PTHR38686">
    <property type="entry name" value="APOLIPOPROTEIN N-ACYLTRANSFERASE"/>
    <property type="match status" value="1"/>
</dbReference>
<dbReference type="Gene3D" id="3.60.110.10">
    <property type="entry name" value="Carbon-nitrogen hydrolase"/>
    <property type="match status" value="1"/>
</dbReference>
<evidence type="ECO:0000313" key="12">
    <source>
        <dbReference type="Proteomes" id="UP000758168"/>
    </source>
</evidence>
<gene>
    <name evidence="8" type="primary">lnt</name>
    <name evidence="11" type="ORF">JOF54_000203</name>
</gene>
<feature type="transmembrane region" description="Helical" evidence="8">
    <location>
        <begin position="171"/>
        <end position="196"/>
    </location>
</feature>
<organism evidence="11 12">
    <name type="scientific">Microlunatus capsulatus</name>
    <dbReference type="NCBI Taxonomy" id="99117"/>
    <lineage>
        <taxon>Bacteria</taxon>
        <taxon>Bacillati</taxon>
        <taxon>Actinomycetota</taxon>
        <taxon>Actinomycetes</taxon>
        <taxon>Propionibacteriales</taxon>
        <taxon>Propionibacteriaceae</taxon>
        <taxon>Microlunatus</taxon>
    </lineage>
</organism>
<dbReference type="CDD" id="cd07571">
    <property type="entry name" value="ALP_N-acyl_transferase"/>
    <property type="match status" value="1"/>
</dbReference>
<keyword evidence="2 8" id="KW-1003">Cell membrane</keyword>
<feature type="transmembrane region" description="Helical" evidence="8">
    <location>
        <begin position="77"/>
        <end position="96"/>
    </location>
</feature>
<comment type="similarity">
    <text evidence="8">Belongs to the CN hydrolase family. Apolipoprotein N-acyltransferase subfamily.</text>
</comment>
<keyword evidence="12" id="KW-1185">Reference proteome</keyword>
<feature type="domain" description="CN hydrolase" evidence="10">
    <location>
        <begin position="251"/>
        <end position="515"/>
    </location>
</feature>
<comment type="function">
    <text evidence="8">Catalyzes the phospholipid dependent N-acylation of the N-terminal cysteine of apolipoprotein, the last step in lipoprotein maturation.</text>
</comment>
<keyword evidence="3 8" id="KW-0808">Transferase</keyword>